<evidence type="ECO:0000313" key="2">
    <source>
        <dbReference type="Proteomes" id="UP000308600"/>
    </source>
</evidence>
<name>A0ACD3ALR5_9AGAR</name>
<dbReference type="EMBL" id="ML208404">
    <property type="protein sequence ID" value="TFK66461.1"/>
    <property type="molecule type" value="Genomic_DNA"/>
</dbReference>
<gene>
    <name evidence="1" type="ORF">BDN72DRAFT_145466</name>
</gene>
<dbReference type="Proteomes" id="UP000308600">
    <property type="component" value="Unassembled WGS sequence"/>
</dbReference>
<keyword evidence="2" id="KW-1185">Reference proteome</keyword>
<protein>
    <submittedName>
        <fullName evidence="1">Uncharacterized protein</fullName>
    </submittedName>
</protein>
<reference evidence="1 2" key="1">
    <citation type="journal article" date="2019" name="Nat. Ecol. Evol.">
        <title>Megaphylogeny resolves global patterns of mushroom evolution.</title>
        <authorList>
            <person name="Varga T."/>
            <person name="Krizsan K."/>
            <person name="Foldi C."/>
            <person name="Dima B."/>
            <person name="Sanchez-Garcia M."/>
            <person name="Sanchez-Ramirez S."/>
            <person name="Szollosi G.J."/>
            <person name="Szarkandi J.G."/>
            <person name="Papp V."/>
            <person name="Albert L."/>
            <person name="Andreopoulos W."/>
            <person name="Angelini C."/>
            <person name="Antonin V."/>
            <person name="Barry K.W."/>
            <person name="Bougher N.L."/>
            <person name="Buchanan P."/>
            <person name="Buyck B."/>
            <person name="Bense V."/>
            <person name="Catcheside P."/>
            <person name="Chovatia M."/>
            <person name="Cooper J."/>
            <person name="Damon W."/>
            <person name="Desjardin D."/>
            <person name="Finy P."/>
            <person name="Geml J."/>
            <person name="Haridas S."/>
            <person name="Hughes K."/>
            <person name="Justo A."/>
            <person name="Karasinski D."/>
            <person name="Kautmanova I."/>
            <person name="Kiss B."/>
            <person name="Kocsube S."/>
            <person name="Kotiranta H."/>
            <person name="LaButti K.M."/>
            <person name="Lechner B.E."/>
            <person name="Liimatainen K."/>
            <person name="Lipzen A."/>
            <person name="Lukacs Z."/>
            <person name="Mihaltcheva S."/>
            <person name="Morgado L.N."/>
            <person name="Niskanen T."/>
            <person name="Noordeloos M.E."/>
            <person name="Ohm R.A."/>
            <person name="Ortiz-Santana B."/>
            <person name="Ovrebo C."/>
            <person name="Racz N."/>
            <person name="Riley R."/>
            <person name="Savchenko A."/>
            <person name="Shiryaev A."/>
            <person name="Soop K."/>
            <person name="Spirin V."/>
            <person name="Szebenyi C."/>
            <person name="Tomsovsky M."/>
            <person name="Tulloss R.E."/>
            <person name="Uehling J."/>
            <person name="Grigoriev I.V."/>
            <person name="Vagvolgyi C."/>
            <person name="Papp T."/>
            <person name="Martin F.M."/>
            <person name="Miettinen O."/>
            <person name="Hibbett D.S."/>
            <person name="Nagy L.G."/>
        </authorList>
    </citation>
    <scope>NUCLEOTIDE SEQUENCE [LARGE SCALE GENOMIC DNA]</scope>
    <source>
        <strain evidence="1 2">NL-1719</strain>
    </source>
</reference>
<organism evidence="1 2">
    <name type="scientific">Pluteus cervinus</name>
    <dbReference type="NCBI Taxonomy" id="181527"/>
    <lineage>
        <taxon>Eukaryota</taxon>
        <taxon>Fungi</taxon>
        <taxon>Dikarya</taxon>
        <taxon>Basidiomycota</taxon>
        <taxon>Agaricomycotina</taxon>
        <taxon>Agaricomycetes</taxon>
        <taxon>Agaricomycetidae</taxon>
        <taxon>Agaricales</taxon>
        <taxon>Pluteineae</taxon>
        <taxon>Pluteaceae</taxon>
        <taxon>Pluteus</taxon>
    </lineage>
</organism>
<accession>A0ACD3ALR5</accession>
<proteinExistence type="predicted"/>
<sequence>MFTNAVRAQPVNTCQRPLHSLYCHSVDPAMKVADVFAIPDATEFIKSFDFSKLVVKDSSRDDHLTIGLAPSFRGKMLPEEFKKMDDNIKVMILGTTKAISKIAPEDRTWKSVVAALQTNSLIEPDGEEIARSDKLIKENDNFFKFSGAPDPSTVREVETWFHGLINDSDISSATPINIEELANIVAQTGATVTGLESAIYKKEEHSKTVCDIGILRYPDIVHPFFKVYRLQLTAWSSCERIAGFQHDKNGITGDFASRRYKPRDSVINGLKKEVRDIAIQGAEDLIMG</sequence>
<evidence type="ECO:0000313" key="1">
    <source>
        <dbReference type="EMBL" id="TFK66461.1"/>
    </source>
</evidence>